<evidence type="ECO:0000313" key="1">
    <source>
        <dbReference type="EMBL" id="SDX59752.1"/>
    </source>
</evidence>
<protein>
    <submittedName>
        <fullName evidence="1">Uncharacterized protein</fullName>
    </submittedName>
</protein>
<reference evidence="2" key="1">
    <citation type="submission" date="2016-10" db="EMBL/GenBank/DDBJ databases">
        <authorList>
            <person name="Varghese N."/>
            <person name="Submissions S."/>
        </authorList>
    </citation>
    <scope>NUCLEOTIDE SEQUENCE [LARGE SCALE GENOMIC DNA]</scope>
    <source>
        <strain evidence="2">DSM 15718</strain>
    </source>
</reference>
<dbReference type="AlphaFoldDB" id="A0A1H3CZV9"/>
<dbReference type="STRING" id="229203.SAMN05444338_11258"/>
<keyword evidence="2" id="KW-1185">Reference proteome</keyword>
<name>A0A1H3CZV9_9FLAO</name>
<dbReference type="EMBL" id="FNMV01000012">
    <property type="protein sequence ID" value="SDX59752.1"/>
    <property type="molecule type" value="Genomic_DNA"/>
</dbReference>
<dbReference type="RefSeq" id="WP_091433855.1">
    <property type="nucleotide sequence ID" value="NZ_FNMV01000012.1"/>
</dbReference>
<organism evidence="1 2">
    <name type="scientific">Flavobacterium degerlachei</name>
    <dbReference type="NCBI Taxonomy" id="229203"/>
    <lineage>
        <taxon>Bacteria</taxon>
        <taxon>Pseudomonadati</taxon>
        <taxon>Bacteroidota</taxon>
        <taxon>Flavobacteriia</taxon>
        <taxon>Flavobacteriales</taxon>
        <taxon>Flavobacteriaceae</taxon>
        <taxon>Flavobacterium</taxon>
    </lineage>
</organism>
<sequence>MSTFINEEEKLKHPFYKLMELRDNALESELNSWSRLDLIEWLCWNDRNGVYRDDESLHEFGNIVSKEEAIEIITRQITKA</sequence>
<dbReference type="Proteomes" id="UP000198569">
    <property type="component" value="Unassembled WGS sequence"/>
</dbReference>
<gene>
    <name evidence="1" type="ORF">SAMN05444338_11258</name>
</gene>
<dbReference type="OrthoDB" id="5783711at2"/>
<accession>A0A1H3CZV9</accession>
<evidence type="ECO:0000313" key="2">
    <source>
        <dbReference type="Proteomes" id="UP000198569"/>
    </source>
</evidence>
<proteinExistence type="predicted"/>